<sequence length="118" mass="12659">MSGMSVVDWDSAVREAREATGFRGEVTGRTIAAVRAEVRADRREEFDSELGALGGGGAFEAFLDHWWTQALADAANDEEAREHVIEFADLAIALRVRAEGGPTHTADAVEQMITGPAS</sequence>
<name>A0ABQ5P6P0_9ACTN</name>
<dbReference type="Proteomes" id="UP001291653">
    <property type="component" value="Unassembled WGS sequence"/>
</dbReference>
<evidence type="ECO:0000313" key="2">
    <source>
        <dbReference type="Proteomes" id="UP001291653"/>
    </source>
</evidence>
<dbReference type="EMBL" id="BSBI01000013">
    <property type="protein sequence ID" value="GLF98153.1"/>
    <property type="molecule type" value="Genomic_DNA"/>
</dbReference>
<evidence type="ECO:0000313" key="1">
    <source>
        <dbReference type="EMBL" id="GLF98153.1"/>
    </source>
</evidence>
<gene>
    <name evidence="1" type="ORF">SYYSPA8_27670</name>
</gene>
<accession>A0ABQ5P6P0</accession>
<organism evidence="1 2">
    <name type="scientific">Streptomyces yaizuensis</name>
    <dbReference type="NCBI Taxonomy" id="2989713"/>
    <lineage>
        <taxon>Bacteria</taxon>
        <taxon>Bacillati</taxon>
        <taxon>Actinomycetota</taxon>
        <taxon>Actinomycetes</taxon>
        <taxon>Kitasatosporales</taxon>
        <taxon>Streptomycetaceae</taxon>
        <taxon>Streptomyces</taxon>
    </lineage>
</organism>
<proteinExistence type="predicted"/>
<protein>
    <submittedName>
        <fullName evidence="1">Uncharacterized protein</fullName>
    </submittedName>
</protein>
<comment type="caution">
    <text evidence="1">The sequence shown here is derived from an EMBL/GenBank/DDBJ whole genome shotgun (WGS) entry which is preliminary data.</text>
</comment>
<keyword evidence="2" id="KW-1185">Reference proteome</keyword>
<reference evidence="1 2" key="1">
    <citation type="submission" date="2022-10" db="EMBL/GenBank/DDBJ databases">
        <title>Draft genome sequence of Streptomyces sp. YSPA8.</title>
        <authorList>
            <person name="Moriuchi R."/>
            <person name="Dohra H."/>
            <person name="Yamamura H."/>
            <person name="Kodani S."/>
        </authorList>
    </citation>
    <scope>NUCLEOTIDE SEQUENCE [LARGE SCALE GENOMIC DNA]</scope>
    <source>
        <strain evidence="1 2">YSPA8</strain>
    </source>
</reference>